<evidence type="ECO:0000256" key="5">
    <source>
        <dbReference type="SAM" id="MobiDB-lite"/>
    </source>
</evidence>
<evidence type="ECO:0000313" key="7">
    <source>
        <dbReference type="Proteomes" id="UP000028924"/>
    </source>
</evidence>
<evidence type="ECO:0000256" key="1">
    <source>
        <dbReference type="ARBA" id="ARBA00009106"/>
    </source>
</evidence>
<dbReference type="RefSeq" id="XP_011397629.1">
    <property type="nucleotide sequence ID" value="XM_011399327.1"/>
</dbReference>
<dbReference type="KEGG" id="apro:F751_3753"/>
<dbReference type="STRING" id="3075.A0A087SG87"/>
<dbReference type="GO" id="GO:0005840">
    <property type="term" value="C:ribosome"/>
    <property type="evidence" value="ECO:0007669"/>
    <property type="project" value="UniProtKB-KW"/>
</dbReference>
<keyword evidence="2 4" id="KW-0689">Ribosomal protein</keyword>
<dbReference type="eggNOG" id="KOG1767">
    <property type="taxonomic scope" value="Eukaryota"/>
</dbReference>
<evidence type="ECO:0000313" key="6">
    <source>
        <dbReference type="EMBL" id="KFM24741.1"/>
    </source>
</evidence>
<dbReference type="PANTHER" id="PTHR12850">
    <property type="entry name" value="40S RIBOSOMAL PROTEIN S25"/>
    <property type="match status" value="1"/>
</dbReference>
<feature type="compositionally biased region" description="Basic residues" evidence="5">
    <location>
        <begin position="34"/>
        <end position="43"/>
    </location>
</feature>
<dbReference type="InterPro" id="IPR004977">
    <property type="entry name" value="Ribosomal_eS25"/>
</dbReference>
<comment type="similarity">
    <text evidence="1 4">Belongs to the eukaryotic ribosomal protein eS25 family.</text>
</comment>
<dbReference type="AlphaFoldDB" id="A0A087SG87"/>
<gene>
    <name evidence="6" type="ORF">F751_3753</name>
</gene>
<feature type="compositionally biased region" description="Basic and acidic residues" evidence="5">
    <location>
        <begin position="14"/>
        <end position="25"/>
    </location>
</feature>
<proteinExistence type="inferred from homology"/>
<protein>
    <recommendedName>
        <fullName evidence="4">40S ribosomal protein S25</fullName>
    </recommendedName>
</protein>
<dbReference type="Pfam" id="PF03297">
    <property type="entry name" value="Ribosomal_S25"/>
    <property type="match status" value="1"/>
</dbReference>
<keyword evidence="7" id="KW-1185">Reference proteome</keyword>
<dbReference type="EMBL" id="KL662110">
    <property type="protein sequence ID" value="KFM24741.1"/>
    <property type="molecule type" value="Genomic_DNA"/>
</dbReference>
<organism evidence="6 7">
    <name type="scientific">Auxenochlorella protothecoides</name>
    <name type="common">Green microalga</name>
    <name type="synonym">Chlorella protothecoides</name>
    <dbReference type="NCBI Taxonomy" id="3075"/>
    <lineage>
        <taxon>Eukaryota</taxon>
        <taxon>Viridiplantae</taxon>
        <taxon>Chlorophyta</taxon>
        <taxon>core chlorophytes</taxon>
        <taxon>Trebouxiophyceae</taxon>
        <taxon>Chlorellales</taxon>
        <taxon>Chlorellaceae</taxon>
        <taxon>Auxenochlorella</taxon>
    </lineage>
</organism>
<feature type="region of interest" description="Disordered" evidence="5">
    <location>
        <begin position="1"/>
        <end position="44"/>
    </location>
</feature>
<dbReference type="GeneID" id="23615144"/>
<evidence type="ECO:0000256" key="4">
    <source>
        <dbReference type="RuleBase" id="RU366057"/>
    </source>
</evidence>
<dbReference type="GO" id="GO:1990904">
    <property type="term" value="C:ribonucleoprotein complex"/>
    <property type="evidence" value="ECO:0007669"/>
    <property type="project" value="UniProtKB-KW"/>
</dbReference>
<accession>A0A087SG87</accession>
<evidence type="ECO:0000256" key="3">
    <source>
        <dbReference type="ARBA" id="ARBA00023274"/>
    </source>
</evidence>
<sequence>MVQGHAKLTVGSRDAPKEQKSKEAKAMAAMSAGKGKKKKWSKGKLKEKVNNQVLFDKATYDKLQNEVPKYKLITPSVLSDRLRVNGSLARAAIKELLSQGVIRVVSKTHSQEIYTRATNTEA</sequence>
<dbReference type="FunFam" id="3.30.63.20:FF:000001">
    <property type="entry name" value="40S ribosomal protein S25"/>
    <property type="match status" value="1"/>
</dbReference>
<name>A0A087SG87_AUXPR</name>
<reference evidence="6 7" key="1">
    <citation type="journal article" date="2014" name="BMC Genomics">
        <title>Oil accumulation mechanisms of the oleaginous microalga Chlorella protothecoides revealed through its genome, transcriptomes, and proteomes.</title>
        <authorList>
            <person name="Gao C."/>
            <person name="Wang Y."/>
            <person name="Shen Y."/>
            <person name="Yan D."/>
            <person name="He X."/>
            <person name="Dai J."/>
            <person name="Wu Q."/>
        </authorList>
    </citation>
    <scope>NUCLEOTIDE SEQUENCE [LARGE SCALE GENOMIC DNA]</scope>
    <source>
        <strain evidence="6 7">0710</strain>
    </source>
</reference>
<dbReference type="Gene3D" id="3.30.63.20">
    <property type="match status" value="1"/>
</dbReference>
<evidence type="ECO:0000256" key="2">
    <source>
        <dbReference type="ARBA" id="ARBA00022980"/>
    </source>
</evidence>
<dbReference type="Proteomes" id="UP000028924">
    <property type="component" value="Unassembled WGS sequence"/>
</dbReference>
<keyword evidence="3 4" id="KW-0687">Ribonucleoprotein</keyword>
<dbReference type="OrthoDB" id="10263513at2759"/>